<dbReference type="AlphaFoldDB" id="A0AAD3RSE6"/>
<gene>
    <name evidence="1" type="ORF">GCM10017635_00020</name>
</gene>
<reference evidence="1" key="2">
    <citation type="submission" date="2023-01" db="EMBL/GenBank/DDBJ databases">
        <authorList>
            <person name="Sun Q."/>
            <person name="Evtushenko L."/>
        </authorList>
    </citation>
    <scope>NUCLEOTIDE SEQUENCE</scope>
    <source>
        <strain evidence="1">VKM B-2222</strain>
    </source>
</reference>
<comment type="caution">
    <text evidence="1">The sequence shown here is derived from an EMBL/GenBank/DDBJ whole genome shotgun (WGS) entry which is preliminary data.</text>
</comment>
<protein>
    <submittedName>
        <fullName evidence="1">Uncharacterized protein</fullName>
    </submittedName>
</protein>
<dbReference type="Proteomes" id="UP001143349">
    <property type="component" value="Unassembled WGS sequence"/>
</dbReference>
<organism evidence="1 2">
    <name type="scientific">Paracoccus kondratievae</name>
    <dbReference type="NCBI Taxonomy" id="135740"/>
    <lineage>
        <taxon>Bacteria</taxon>
        <taxon>Pseudomonadati</taxon>
        <taxon>Pseudomonadota</taxon>
        <taxon>Alphaproteobacteria</taxon>
        <taxon>Rhodobacterales</taxon>
        <taxon>Paracoccaceae</taxon>
        <taxon>Paracoccus</taxon>
    </lineage>
</organism>
<reference evidence="1" key="1">
    <citation type="journal article" date="2014" name="Int. J. Syst. Evol. Microbiol.">
        <title>Complete genome sequence of Corynebacterium casei LMG S-19264T (=DSM 44701T), isolated from a smear-ripened cheese.</title>
        <authorList>
            <consortium name="US DOE Joint Genome Institute (JGI-PGF)"/>
            <person name="Walter F."/>
            <person name="Albersmeier A."/>
            <person name="Kalinowski J."/>
            <person name="Ruckert C."/>
        </authorList>
    </citation>
    <scope>NUCLEOTIDE SEQUENCE</scope>
    <source>
        <strain evidence="1">VKM B-2222</strain>
    </source>
</reference>
<evidence type="ECO:0000313" key="2">
    <source>
        <dbReference type="Proteomes" id="UP001143349"/>
    </source>
</evidence>
<name>A0AAD3RSE6_9RHOB</name>
<dbReference type="EMBL" id="BSFH01000003">
    <property type="protein sequence ID" value="GLK62534.1"/>
    <property type="molecule type" value="Genomic_DNA"/>
</dbReference>
<keyword evidence="2" id="KW-1185">Reference proteome</keyword>
<accession>A0AAD3RSE6</accession>
<proteinExistence type="predicted"/>
<sequence length="461" mass="47983">MAEEDKAPQQPPAWLLAYSPFQRQDSLATQMVISDTKLQQCRRCIRFEPMPPGSALVLGDPSCVPANAIGSQSVIPSLMDYASQRPANILIPPAEKPSDDAVEEQQKGFWETSGKVEGPGAKTLANGWSDHTTWESSSSHTDLGSGGDLLESRQSIKHEGIDGVTRSASRDDALLVQSDVIRAQRTDQLAIAPNEDFRNKFPTIDALTIAKAEAEAKAEGAVADGKFGDESDVFSGSGSVLGGEMVGKASAELSTKAATAAVEALIGSHFAKGEVKSADDVLVHGRVGGEVASAEAKASGEVVLSPEEATLKGTLKVEALLGQIEGEGVIEITPKRVGNSAISAWNFVTRDDVATLGDEHDWGIKFTLGGSLSLGVQAEAEAEGTASASRVGAKAKAKVGLGVGAGVTVGAELKGLDKVWGSMKRAGIAVGDTASRGVHWIGGKAASGWSSIEQGWNSLWK</sequence>
<evidence type="ECO:0000313" key="1">
    <source>
        <dbReference type="EMBL" id="GLK62534.1"/>
    </source>
</evidence>